<evidence type="ECO:0000313" key="4">
    <source>
        <dbReference type="EMBL" id="CAH1797678.1"/>
    </source>
</evidence>
<evidence type="ECO:0000256" key="1">
    <source>
        <dbReference type="ARBA" id="ARBA00010236"/>
    </source>
</evidence>
<dbReference type="GO" id="GO:0008146">
    <property type="term" value="F:sulfotransferase activity"/>
    <property type="evidence" value="ECO:0007669"/>
    <property type="project" value="InterPro"/>
</dbReference>
<keyword evidence="5" id="KW-1185">Reference proteome</keyword>
<dbReference type="PANTHER" id="PTHR45964:SF5">
    <property type="entry name" value="WSCD FAMILY MEMBER CG9164"/>
    <property type="match status" value="1"/>
</dbReference>
<dbReference type="InterPro" id="IPR000863">
    <property type="entry name" value="Sulfotransferase_dom"/>
</dbReference>
<comment type="similarity">
    <text evidence="1">Belongs to the WSCD family.</text>
</comment>
<dbReference type="PANTHER" id="PTHR45964">
    <property type="entry name" value="WSCD FAMILY MEMBER CG9164"/>
    <property type="match status" value="1"/>
</dbReference>
<organism evidence="4 5">
    <name type="scientific">Owenia fusiformis</name>
    <name type="common">Polychaete worm</name>
    <dbReference type="NCBI Taxonomy" id="6347"/>
    <lineage>
        <taxon>Eukaryota</taxon>
        <taxon>Metazoa</taxon>
        <taxon>Spiralia</taxon>
        <taxon>Lophotrochozoa</taxon>
        <taxon>Annelida</taxon>
        <taxon>Polychaeta</taxon>
        <taxon>Sedentaria</taxon>
        <taxon>Canalipalpata</taxon>
        <taxon>Sabellida</taxon>
        <taxon>Oweniida</taxon>
        <taxon>Oweniidae</taxon>
        <taxon>Owenia</taxon>
    </lineage>
</organism>
<feature type="domain" description="Sulfotransferase" evidence="3">
    <location>
        <begin position="148"/>
        <end position="253"/>
    </location>
</feature>
<dbReference type="InterPro" id="IPR051589">
    <property type="entry name" value="Sialate-O-sulfotransferase"/>
</dbReference>
<dbReference type="AlphaFoldDB" id="A0A8S4Q1S2"/>
<dbReference type="Pfam" id="PF00685">
    <property type="entry name" value="Sulfotransfer_1"/>
    <property type="match status" value="1"/>
</dbReference>
<keyword evidence="2" id="KW-0812">Transmembrane</keyword>
<accession>A0A8S4Q1S2</accession>
<dbReference type="InterPro" id="IPR027417">
    <property type="entry name" value="P-loop_NTPase"/>
</dbReference>
<evidence type="ECO:0000313" key="5">
    <source>
        <dbReference type="Proteomes" id="UP000749559"/>
    </source>
</evidence>
<keyword evidence="2" id="KW-1133">Transmembrane helix</keyword>
<keyword evidence="2" id="KW-0472">Membrane</keyword>
<evidence type="ECO:0000256" key="2">
    <source>
        <dbReference type="SAM" id="Phobius"/>
    </source>
</evidence>
<sequence>MFRCVGNLRLTRLGSQCQRKCFFVILSICIIILFAVFQSSTNHTIAQNEAKMQYNRQFINSNQSDRPKDCLPLHFSPVALPHIALVSVPGSGNTWVRHLIQQATGLYSGSMYRDQKMDPLIFPNDPRNNSVIVTKRHNKWSESSPKIVKAILLVRNPFDAILAEFNREVTKDKTMTASKDHFQTKEWTKIVEYSGSKWLYNVMVWLVYPFGPVHVVRYEDLKSNLKDEMRKICIFLGHPASEETLDCVVRNSEGAYRRNRTETDRTLFPLRIRQKLESDMLLFDRFLEEYR</sequence>
<protein>
    <recommendedName>
        <fullName evidence="3">Sulfotransferase domain-containing protein</fullName>
    </recommendedName>
</protein>
<comment type="caution">
    <text evidence="4">The sequence shown here is derived from an EMBL/GenBank/DDBJ whole genome shotgun (WGS) entry which is preliminary data.</text>
</comment>
<feature type="transmembrane region" description="Helical" evidence="2">
    <location>
        <begin position="21"/>
        <end position="37"/>
    </location>
</feature>
<dbReference type="Gene3D" id="3.40.50.300">
    <property type="entry name" value="P-loop containing nucleotide triphosphate hydrolases"/>
    <property type="match status" value="1"/>
</dbReference>
<dbReference type="SUPFAM" id="SSF52540">
    <property type="entry name" value="P-loop containing nucleoside triphosphate hydrolases"/>
    <property type="match status" value="1"/>
</dbReference>
<proteinExistence type="inferred from homology"/>
<reference evidence="4" key="1">
    <citation type="submission" date="2022-03" db="EMBL/GenBank/DDBJ databases">
        <authorList>
            <person name="Martin C."/>
        </authorList>
    </citation>
    <scope>NUCLEOTIDE SEQUENCE</scope>
</reference>
<evidence type="ECO:0000259" key="3">
    <source>
        <dbReference type="Pfam" id="PF00685"/>
    </source>
</evidence>
<dbReference type="OrthoDB" id="5985073at2759"/>
<dbReference type="EMBL" id="CAIIXF020000010">
    <property type="protein sequence ID" value="CAH1797678.1"/>
    <property type="molecule type" value="Genomic_DNA"/>
</dbReference>
<gene>
    <name evidence="4" type="ORF">OFUS_LOCUS21915</name>
</gene>
<dbReference type="Proteomes" id="UP000749559">
    <property type="component" value="Unassembled WGS sequence"/>
</dbReference>
<name>A0A8S4Q1S2_OWEFU</name>